<accession>A0A238W8P2</accession>
<name>A0A238W8P2_9FLAO</name>
<dbReference type="RefSeq" id="WP_089370124.1">
    <property type="nucleotide sequence ID" value="NZ_BMEP01000002.1"/>
</dbReference>
<dbReference type="AlphaFoldDB" id="A0A238W8P2"/>
<dbReference type="Proteomes" id="UP000198379">
    <property type="component" value="Unassembled WGS sequence"/>
</dbReference>
<evidence type="ECO:0000313" key="1">
    <source>
        <dbReference type="EMBL" id="SNR42912.1"/>
    </source>
</evidence>
<evidence type="ECO:0000313" key="2">
    <source>
        <dbReference type="Proteomes" id="UP000198379"/>
    </source>
</evidence>
<reference evidence="1 2" key="1">
    <citation type="submission" date="2017-06" db="EMBL/GenBank/DDBJ databases">
        <authorList>
            <person name="Kim H.J."/>
            <person name="Triplett B.A."/>
        </authorList>
    </citation>
    <scope>NUCLEOTIDE SEQUENCE [LARGE SCALE GENOMIC DNA]</scope>
    <source>
        <strain evidence="1 2">DSM 25597</strain>
    </source>
</reference>
<keyword evidence="2" id="KW-1185">Reference proteome</keyword>
<protein>
    <submittedName>
        <fullName evidence="1">Uncharacterized protein</fullName>
    </submittedName>
</protein>
<dbReference type="OrthoDB" id="926208at2"/>
<dbReference type="EMBL" id="FZNY01000001">
    <property type="protein sequence ID" value="SNR42912.1"/>
    <property type="molecule type" value="Genomic_DNA"/>
</dbReference>
<organism evidence="1 2">
    <name type="scientific">Dokdonia pacifica</name>
    <dbReference type="NCBI Taxonomy" id="1627892"/>
    <lineage>
        <taxon>Bacteria</taxon>
        <taxon>Pseudomonadati</taxon>
        <taxon>Bacteroidota</taxon>
        <taxon>Flavobacteriia</taxon>
        <taxon>Flavobacteriales</taxon>
        <taxon>Flavobacteriaceae</taxon>
        <taxon>Dokdonia</taxon>
    </lineage>
</organism>
<sequence>MTKIIWIYLLLCSKLLFSQYVERIQEPVEVVSSRSIYLQSGIVSSIEGSSRSFVEVNLPPNTVRWYYSFTTSIYKKKLARINLMSQLVGLYTNNDGLKGNLQSKIEIPEGSCGIDIYVLDDKNVTPFVKKRNYNHHIEGTVKNTEQAVVVMDDIKDEVLYLGLKNPARFIGVHINIEVVAIVETIIEQEKSAAVLKAELLGYAAKDEYENGNYTMSIAYCEKVNRITKLGWVTSIKGLSQLQLYDTDKALSTFFDAILLIKEQSNAENVFSNLIIELKKIRKEQPSIAEVDKIIKMVEMQIK</sequence>
<proteinExistence type="predicted"/>
<gene>
    <name evidence="1" type="ORF">SAMN06265376_101809</name>
</gene>